<dbReference type="STRING" id="1163617.SCD_n02824"/>
<protein>
    <recommendedName>
        <fullName evidence="4">DNA repair protein</fullName>
    </recommendedName>
</protein>
<dbReference type="AlphaFoldDB" id="S6ADP2"/>
<feature type="region of interest" description="Disordered" evidence="1">
    <location>
        <begin position="1"/>
        <end position="23"/>
    </location>
</feature>
<sequence>MALATPTAFARDKKDNKEREAARRVQIMQQQFSVEKSALEKDKADLTEKADELSRQAESAKQSVAQLERKRSSLTKELASAQDEVAALQEKLHKSETAHAELLALHKQETEKNQKQIGLLQAAIAQRGQALGGCEQKNAQLYQLNREILAQYRDKGFLDALAQIDPLTGIKSVQVKNTLEEYRDKLDTQRVEGAK</sequence>
<evidence type="ECO:0000256" key="1">
    <source>
        <dbReference type="SAM" id="MobiDB-lite"/>
    </source>
</evidence>
<evidence type="ECO:0000313" key="3">
    <source>
        <dbReference type="Proteomes" id="UP000015559"/>
    </source>
</evidence>
<feature type="compositionally biased region" description="Basic and acidic residues" evidence="1">
    <location>
        <begin position="38"/>
        <end position="55"/>
    </location>
</feature>
<feature type="region of interest" description="Disordered" evidence="1">
    <location>
        <begin position="38"/>
        <end position="72"/>
    </location>
</feature>
<dbReference type="eggNOG" id="COG4372">
    <property type="taxonomic scope" value="Bacteria"/>
</dbReference>
<reference evidence="2 3" key="1">
    <citation type="journal article" date="2012" name="Appl. Environ. Microbiol.">
        <title>Draft genome sequence of a psychrotolerant sulfur-oxidizing bacterium, Sulfuricella denitrificans skB26, and proteomic insights into cold adaptation.</title>
        <authorList>
            <person name="Watanabe T."/>
            <person name="Kojima H."/>
            <person name="Fukui M."/>
        </authorList>
    </citation>
    <scope>NUCLEOTIDE SEQUENCE [LARGE SCALE GENOMIC DNA]</scope>
    <source>
        <strain evidence="3">skB26</strain>
    </source>
</reference>
<accession>S6ADP2</accession>
<dbReference type="SUPFAM" id="SSF57997">
    <property type="entry name" value="Tropomyosin"/>
    <property type="match status" value="1"/>
</dbReference>
<evidence type="ECO:0000313" key="2">
    <source>
        <dbReference type="EMBL" id="BAN36623.1"/>
    </source>
</evidence>
<evidence type="ECO:0008006" key="4">
    <source>
        <dbReference type="Google" id="ProtNLM"/>
    </source>
</evidence>
<gene>
    <name evidence="2" type="ORF">SCD_n02824</name>
</gene>
<organism evidence="2 3">
    <name type="scientific">Sulfuricella denitrificans (strain DSM 22764 / NBRC 105220 / skB26)</name>
    <dbReference type="NCBI Taxonomy" id="1163617"/>
    <lineage>
        <taxon>Bacteria</taxon>
        <taxon>Pseudomonadati</taxon>
        <taxon>Pseudomonadota</taxon>
        <taxon>Betaproteobacteria</taxon>
        <taxon>Nitrosomonadales</taxon>
        <taxon>Sulfuricellaceae</taxon>
        <taxon>Sulfuricella</taxon>
    </lineage>
</organism>
<dbReference type="KEGG" id="sdr:SCD_n02824"/>
<dbReference type="EMBL" id="AP013066">
    <property type="protein sequence ID" value="BAN36623.1"/>
    <property type="molecule type" value="Genomic_DNA"/>
</dbReference>
<feature type="compositionally biased region" description="Polar residues" evidence="1">
    <location>
        <begin position="56"/>
        <end position="65"/>
    </location>
</feature>
<keyword evidence="3" id="KW-1185">Reference proteome</keyword>
<proteinExistence type="predicted"/>
<name>S6ADP2_SULDS</name>
<dbReference type="Proteomes" id="UP000015559">
    <property type="component" value="Chromosome"/>
</dbReference>
<dbReference type="HOGENOM" id="CLU_1395681_0_0_4"/>
<feature type="compositionally biased region" description="Basic and acidic residues" evidence="1">
    <location>
        <begin position="10"/>
        <end position="23"/>
    </location>
</feature>